<dbReference type="Pfam" id="PF08600">
    <property type="entry name" value="NuBaID_C"/>
    <property type="match status" value="1"/>
</dbReference>
<name>A0AAU9L6F2_9STRA</name>
<comment type="subcellular location">
    <subcellularLocation>
        <location evidence="1">Nucleus</location>
    </subcellularLocation>
</comment>
<accession>A0AAU9L6F2</accession>
<dbReference type="Proteomes" id="UP001160483">
    <property type="component" value="Unassembled WGS sequence"/>
</dbReference>
<comment type="caution">
    <text evidence="8">The sequence shown here is derived from an EMBL/GenBank/DDBJ whole genome shotgun (WGS) entry which is preliminary data.</text>
</comment>
<dbReference type="EMBL" id="CAKLCB010000242">
    <property type="protein sequence ID" value="CAH0517491.1"/>
    <property type="molecule type" value="Genomic_DNA"/>
</dbReference>
<gene>
    <name evidence="9" type="ORF">PBS001_LOCUS4100</name>
    <name evidence="8" type="ORF">PBS003_LOCUS5195</name>
</gene>
<dbReference type="GO" id="GO:0008270">
    <property type="term" value="F:zinc ion binding"/>
    <property type="evidence" value="ECO:0007669"/>
    <property type="project" value="UniProtKB-KW"/>
</dbReference>
<evidence type="ECO:0000259" key="6">
    <source>
        <dbReference type="Pfam" id="PF07967"/>
    </source>
</evidence>
<evidence type="ECO:0000259" key="7">
    <source>
        <dbReference type="Pfam" id="PF08600"/>
    </source>
</evidence>
<keyword evidence="4" id="KW-0862">Zinc</keyword>
<sequence>MAAQESSQMETFLAAWNDATTPLDTRIREHVLMFTSDSDPMTLNRQDRMKTSAKCNKITDSCRPWEHGDFLARVDSFSIASWFAKPDIISVFECARCGWRNTASDQLYCACCNQFLCFKIDSKLSESGALNVAKTFAGQLVTGHTELCPWRGNPSPRGFMMLPIATKRQVYEMFVCRLEEDIARLHKDTELQKQMECVKIADDVTFKILQEANGTAGVAVPLDIATLTSKLFSTISNQDKRSVNSKALLNAGILIVSGWQFDKKEGSQANTLHCSFCNRRWQVLPTTPTKEGVGKREPTAKRMKVEIDWSVDSLSQHRHFCPWIVDRQSTGVDDYGELDPKLWEFVKLPGWKQYAQALVLLEQLEVEAVVAIDPSDATANKCGTGCKCVVHQSNRRSRSILRRTKMDDDSAKVMLLLCNKSELIPKLYN</sequence>
<organism evidence="8 11">
    <name type="scientific">Peronospora belbahrii</name>
    <dbReference type="NCBI Taxonomy" id="622444"/>
    <lineage>
        <taxon>Eukaryota</taxon>
        <taxon>Sar</taxon>
        <taxon>Stramenopiles</taxon>
        <taxon>Oomycota</taxon>
        <taxon>Peronosporomycetes</taxon>
        <taxon>Peronosporales</taxon>
        <taxon>Peronosporaceae</taxon>
        <taxon>Peronospora</taxon>
    </lineage>
</organism>
<dbReference type="PANTHER" id="PTHR15835">
    <property type="entry name" value="NUCLEAR-INTERACTING PARTNER OF ALK"/>
    <property type="match status" value="1"/>
</dbReference>
<protein>
    <recommendedName>
        <fullName evidence="12">C3HC-type domain-containing protein</fullName>
    </recommendedName>
</protein>
<evidence type="ECO:0000256" key="2">
    <source>
        <dbReference type="ARBA" id="ARBA00022723"/>
    </source>
</evidence>
<evidence type="ECO:0008006" key="12">
    <source>
        <dbReference type="Google" id="ProtNLM"/>
    </source>
</evidence>
<dbReference type="AlphaFoldDB" id="A0AAU9L6F2"/>
<dbReference type="EMBL" id="CAKKTJ010000258">
    <property type="protein sequence ID" value="CAH0478502.1"/>
    <property type="molecule type" value="Genomic_DNA"/>
</dbReference>
<evidence type="ECO:0000256" key="4">
    <source>
        <dbReference type="ARBA" id="ARBA00022833"/>
    </source>
</evidence>
<dbReference type="Proteomes" id="UP001158986">
    <property type="component" value="Unassembled WGS sequence"/>
</dbReference>
<evidence type="ECO:0000313" key="8">
    <source>
        <dbReference type="EMBL" id="CAH0478502.1"/>
    </source>
</evidence>
<proteinExistence type="predicted"/>
<keyword evidence="5" id="KW-0539">Nucleus</keyword>
<reference evidence="8 10" key="1">
    <citation type="submission" date="2021-11" db="EMBL/GenBank/DDBJ databases">
        <authorList>
            <person name="Islam A."/>
            <person name="Islam S."/>
            <person name="Flora M.S."/>
            <person name="Rahman M."/>
            <person name="Ziaur R.M."/>
            <person name="Epstein J.H."/>
            <person name="Hassan M."/>
            <person name="Klassen M."/>
            <person name="Woodard K."/>
            <person name="Webb A."/>
            <person name="Webby R.J."/>
            <person name="El Zowalaty M.E."/>
        </authorList>
    </citation>
    <scope>NUCLEOTIDE SEQUENCE</scope>
    <source>
        <strain evidence="9">Pbs1</strain>
        <strain evidence="8">Pbs3</strain>
    </source>
</reference>
<keyword evidence="10" id="KW-1185">Reference proteome</keyword>
<evidence type="ECO:0000313" key="10">
    <source>
        <dbReference type="Proteomes" id="UP001158986"/>
    </source>
</evidence>
<keyword evidence="2" id="KW-0479">Metal-binding</keyword>
<evidence type="ECO:0000256" key="3">
    <source>
        <dbReference type="ARBA" id="ARBA00022771"/>
    </source>
</evidence>
<dbReference type="PANTHER" id="PTHR15835:SF6">
    <property type="entry name" value="ZINC FINGER C3HC-TYPE PROTEIN 1"/>
    <property type="match status" value="1"/>
</dbReference>
<dbReference type="GO" id="GO:0005634">
    <property type="term" value="C:nucleus"/>
    <property type="evidence" value="ECO:0007669"/>
    <property type="project" value="UniProtKB-SubCell"/>
</dbReference>
<feature type="domain" description="C3HC-type" evidence="6">
    <location>
        <begin position="64"/>
        <end position="185"/>
    </location>
</feature>
<evidence type="ECO:0000313" key="9">
    <source>
        <dbReference type="EMBL" id="CAH0517491.1"/>
    </source>
</evidence>
<evidence type="ECO:0000256" key="1">
    <source>
        <dbReference type="ARBA" id="ARBA00004123"/>
    </source>
</evidence>
<evidence type="ECO:0000313" key="11">
    <source>
        <dbReference type="Proteomes" id="UP001160483"/>
    </source>
</evidence>
<evidence type="ECO:0000256" key="5">
    <source>
        <dbReference type="ARBA" id="ARBA00023242"/>
    </source>
</evidence>
<feature type="domain" description="NuBaID C-terminal" evidence="7">
    <location>
        <begin position="253"/>
        <end position="358"/>
    </location>
</feature>
<dbReference type="Pfam" id="PF07967">
    <property type="entry name" value="zf-C3HC"/>
    <property type="match status" value="1"/>
</dbReference>
<dbReference type="InterPro" id="IPR012935">
    <property type="entry name" value="NuBaID_N"/>
</dbReference>
<dbReference type="InterPro" id="IPR013909">
    <property type="entry name" value="NuBaID_C"/>
</dbReference>
<keyword evidence="3" id="KW-0863">Zinc-finger</keyword>